<dbReference type="SUPFAM" id="SSF52540">
    <property type="entry name" value="P-loop containing nucleoside triphosphate hydrolases"/>
    <property type="match status" value="1"/>
</dbReference>
<dbReference type="InterPro" id="IPR023192">
    <property type="entry name" value="TGS-like_dom_sf"/>
</dbReference>
<protein>
    <recommendedName>
        <fullName evidence="4">Obg-like ATPase 1</fullName>
    </recommendedName>
</protein>
<feature type="domain" description="OBG-type G" evidence="5">
    <location>
        <begin position="33"/>
        <end position="302"/>
    </location>
</feature>
<evidence type="ECO:0000313" key="7">
    <source>
        <dbReference type="EMBL" id="CAE2295365.1"/>
    </source>
</evidence>
<feature type="binding site" evidence="4">
    <location>
        <begin position="42"/>
        <end position="47"/>
    </location>
    <ligand>
        <name>ATP</name>
        <dbReference type="ChEBI" id="CHEBI:30616"/>
    </ligand>
</feature>
<dbReference type="EMBL" id="HBKN01016703">
    <property type="protein sequence ID" value="CAE2295378.1"/>
    <property type="molecule type" value="Transcribed_RNA"/>
</dbReference>
<dbReference type="EMBL" id="HBKN01016710">
    <property type="protein sequence ID" value="CAE2295392.1"/>
    <property type="molecule type" value="Transcribed_RNA"/>
</dbReference>
<dbReference type="SUPFAM" id="SSF81271">
    <property type="entry name" value="TGS-like"/>
    <property type="match status" value="1"/>
</dbReference>
<dbReference type="EMBL" id="HBKN01016708">
    <property type="protein sequence ID" value="CAE2295388.1"/>
    <property type="molecule type" value="Transcribed_RNA"/>
</dbReference>
<dbReference type="EMBL" id="HBKN01016709">
    <property type="protein sequence ID" value="CAE2295389.1"/>
    <property type="molecule type" value="Transcribed_RNA"/>
</dbReference>
<dbReference type="AlphaFoldDB" id="A0A6U5Z3U3"/>
<evidence type="ECO:0000313" key="12">
    <source>
        <dbReference type="EMBL" id="CAE2295378.1"/>
    </source>
</evidence>
<gene>
    <name evidence="7" type="ORF">GTHE00462_LOCUS13125</name>
    <name evidence="8" type="ORF">GTHE00462_LOCUS13126</name>
    <name evidence="9" type="ORF">GTHE00462_LOCUS13127</name>
    <name evidence="10" type="ORF">GTHE00462_LOCUS13128</name>
    <name evidence="11" type="ORF">GTHE00462_LOCUS13130</name>
    <name evidence="12" type="ORF">GTHE00462_LOCUS13131</name>
    <name evidence="13" type="ORF">GTHE00462_LOCUS13134</name>
    <name evidence="14" type="ORF">GTHE00462_LOCUS13136</name>
    <name evidence="15" type="ORF">GTHE00462_LOCUS13137</name>
    <name evidence="16" type="ORF">GTHE00462_LOCUS13138</name>
    <name evidence="17" type="ORF">GTHE00462_LOCUS13139</name>
    <name evidence="18" type="ORF">GTHE00462_LOCUS13140</name>
    <name evidence="19" type="ORF">GTHE00462_LOCUS13141</name>
    <name evidence="20" type="ORF">GTHE00462_LOCUS13142</name>
</gene>
<dbReference type="InterPro" id="IPR013029">
    <property type="entry name" value="YchF_C"/>
</dbReference>
<evidence type="ECO:0000256" key="4">
    <source>
        <dbReference type="HAMAP-Rule" id="MF_03167"/>
    </source>
</evidence>
<evidence type="ECO:0000313" key="13">
    <source>
        <dbReference type="EMBL" id="CAE2295384.1"/>
    </source>
</evidence>
<evidence type="ECO:0000313" key="16">
    <source>
        <dbReference type="EMBL" id="CAE2295392.1"/>
    </source>
</evidence>
<dbReference type="EMBL" id="HBKN01016700">
    <property type="protein sequence ID" value="CAE2295370.1"/>
    <property type="molecule type" value="Transcribed_RNA"/>
</dbReference>
<feature type="binding site" evidence="4">
    <location>
        <position position="251"/>
    </location>
    <ligand>
        <name>ATP</name>
        <dbReference type="ChEBI" id="CHEBI:30616"/>
    </ligand>
</feature>
<evidence type="ECO:0000313" key="17">
    <source>
        <dbReference type="EMBL" id="CAE2295393.1"/>
    </source>
</evidence>
<dbReference type="PROSITE" id="PS51880">
    <property type="entry name" value="TGS"/>
    <property type="match status" value="1"/>
</dbReference>
<dbReference type="EMBL" id="HBKN01016702">
    <property type="protein sequence ID" value="CAE2295377.1"/>
    <property type="molecule type" value="Transcribed_RNA"/>
</dbReference>
<dbReference type="EMBL" id="HBKN01016714">
    <property type="protein sequence ID" value="CAE2295397.1"/>
    <property type="molecule type" value="Transcribed_RNA"/>
</dbReference>
<dbReference type="EMBL" id="HBKN01016711">
    <property type="protein sequence ID" value="CAE2295393.1"/>
    <property type="molecule type" value="Transcribed_RNA"/>
</dbReference>
<dbReference type="PRINTS" id="PR00326">
    <property type="entry name" value="GTP1OBG"/>
</dbReference>
<dbReference type="Gene3D" id="3.40.50.300">
    <property type="entry name" value="P-loop containing nucleotide triphosphate hydrolases"/>
    <property type="match status" value="1"/>
</dbReference>
<evidence type="ECO:0000313" key="14">
    <source>
        <dbReference type="EMBL" id="CAE2295388.1"/>
    </source>
</evidence>
<dbReference type="EMBL" id="HBKN01016713">
    <property type="protein sequence ID" value="CAE2295396.1"/>
    <property type="molecule type" value="Transcribed_RNA"/>
</dbReference>
<keyword evidence="4" id="KW-0378">Hydrolase</keyword>
<dbReference type="InterPro" id="IPR006073">
    <property type="entry name" value="GTP-bd"/>
</dbReference>
<dbReference type="EMBL" id="HBKN01016706">
    <property type="protein sequence ID" value="CAE2295384.1"/>
    <property type="molecule type" value="Transcribed_RNA"/>
</dbReference>
<name>A0A6U5Z3U3_GUITH</name>
<evidence type="ECO:0000313" key="8">
    <source>
        <dbReference type="EMBL" id="CAE2295366.1"/>
    </source>
</evidence>
<dbReference type="HAMAP" id="MF_00944">
    <property type="entry name" value="YchF_OLA1_ATPase"/>
    <property type="match status" value="1"/>
</dbReference>
<dbReference type="GO" id="GO:0043023">
    <property type="term" value="F:ribosomal large subunit binding"/>
    <property type="evidence" value="ECO:0007669"/>
    <property type="project" value="UniProtKB-UniRule"/>
</dbReference>
<evidence type="ECO:0000256" key="3">
    <source>
        <dbReference type="ARBA" id="ARBA00022840"/>
    </source>
</evidence>
<dbReference type="Pfam" id="PF01926">
    <property type="entry name" value="MMR_HSR1"/>
    <property type="match status" value="1"/>
</dbReference>
<accession>A0A6U5Z3U3</accession>
<organism evidence="8">
    <name type="scientific">Guillardia theta</name>
    <name type="common">Cryptophyte</name>
    <name type="synonym">Cryptomonas phi</name>
    <dbReference type="NCBI Taxonomy" id="55529"/>
    <lineage>
        <taxon>Eukaryota</taxon>
        <taxon>Cryptophyceae</taxon>
        <taxon>Pyrenomonadales</taxon>
        <taxon>Geminigeraceae</taxon>
        <taxon>Guillardia</taxon>
    </lineage>
</organism>
<dbReference type="InterPro" id="IPR041706">
    <property type="entry name" value="YchF_N"/>
</dbReference>
<dbReference type="GO" id="GO:0005524">
    <property type="term" value="F:ATP binding"/>
    <property type="evidence" value="ECO:0007669"/>
    <property type="project" value="UniProtKB-UniRule"/>
</dbReference>
<comment type="subunit">
    <text evidence="4">Monomer.</text>
</comment>
<dbReference type="FunFam" id="3.10.20.30:FF:000001">
    <property type="entry name" value="Ribosome-binding ATPase YchF"/>
    <property type="match status" value="1"/>
</dbReference>
<keyword evidence="4" id="KW-0963">Cytoplasm</keyword>
<evidence type="ECO:0000313" key="10">
    <source>
        <dbReference type="EMBL" id="CAE2295370.1"/>
    </source>
</evidence>
<dbReference type="PANTHER" id="PTHR23305:SF11">
    <property type="entry name" value="OBG-LIKE ATPASE 1"/>
    <property type="match status" value="1"/>
</dbReference>
<dbReference type="CDD" id="cd01900">
    <property type="entry name" value="YchF"/>
    <property type="match status" value="1"/>
</dbReference>
<dbReference type="NCBIfam" id="TIGR00092">
    <property type="entry name" value="redox-regulated ATPase YchF"/>
    <property type="match status" value="1"/>
</dbReference>
<dbReference type="Gene3D" id="3.10.20.30">
    <property type="match status" value="1"/>
</dbReference>
<dbReference type="EMBL" id="HBKN01016697">
    <property type="protein sequence ID" value="CAE2295365.1"/>
    <property type="molecule type" value="Transcribed_RNA"/>
</dbReference>
<comment type="subcellular location">
    <subcellularLocation>
        <location evidence="4">Cytoplasm</location>
    </subcellularLocation>
    <subcellularLocation>
        <location evidence="1">Plastid</location>
        <location evidence="1">Chloroplast</location>
    </subcellularLocation>
</comment>
<evidence type="ECO:0000256" key="2">
    <source>
        <dbReference type="ARBA" id="ARBA00022741"/>
    </source>
</evidence>
<dbReference type="Pfam" id="PF06071">
    <property type="entry name" value="YchF-GTPase_C"/>
    <property type="match status" value="1"/>
</dbReference>
<proteinExistence type="inferred from homology"/>
<evidence type="ECO:0000313" key="15">
    <source>
        <dbReference type="EMBL" id="CAE2295389.1"/>
    </source>
</evidence>
<dbReference type="CDD" id="cd04867">
    <property type="entry name" value="TGS_YchF_OLA1"/>
    <property type="match status" value="1"/>
</dbReference>
<dbReference type="InterPro" id="IPR004095">
    <property type="entry name" value="TGS"/>
</dbReference>
<dbReference type="GO" id="GO:0005525">
    <property type="term" value="F:GTP binding"/>
    <property type="evidence" value="ECO:0007669"/>
    <property type="project" value="InterPro"/>
</dbReference>
<dbReference type="InterPro" id="IPR027417">
    <property type="entry name" value="P-loop_NTPase"/>
</dbReference>
<evidence type="ECO:0000313" key="19">
    <source>
        <dbReference type="EMBL" id="CAE2295396.1"/>
    </source>
</evidence>
<keyword evidence="2 4" id="KW-0547">Nucleotide-binding</keyword>
<dbReference type="InterPro" id="IPR012675">
    <property type="entry name" value="Beta-grasp_dom_sf"/>
</dbReference>
<evidence type="ECO:0000313" key="9">
    <source>
        <dbReference type="EMBL" id="CAE2295369.1"/>
    </source>
</evidence>
<dbReference type="FunFam" id="1.10.150.300:FF:000001">
    <property type="entry name" value="Ribosome-binding ATPase YchF"/>
    <property type="match status" value="1"/>
</dbReference>
<comment type="similarity">
    <text evidence="4">Belongs to the TRAFAC class OBG-HflX-like GTPase superfamily. OBG GTPase family. YchF/OLA1 subfamily.</text>
</comment>
<dbReference type="EMBL" id="HBKN01016698">
    <property type="protein sequence ID" value="CAE2295366.1"/>
    <property type="molecule type" value="Transcribed_RNA"/>
</dbReference>
<dbReference type="PANTHER" id="PTHR23305">
    <property type="entry name" value="OBG GTPASE FAMILY"/>
    <property type="match status" value="1"/>
</dbReference>
<evidence type="ECO:0000313" key="20">
    <source>
        <dbReference type="EMBL" id="CAE2295397.1"/>
    </source>
</evidence>
<dbReference type="InterPro" id="IPR031167">
    <property type="entry name" value="G_OBG"/>
</dbReference>
<evidence type="ECO:0000313" key="11">
    <source>
        <dbReference type="EMBL" id="CAE2295377.1"/>
    </source>
</evidence>
<dbReference type="GO" id="GO:0016887">
    <property type="term" value="F:ATP hydrolysis activity"/>
    <property type="evidence" value="ECO:0007669"/>
    <property type="project" value="UniProtKB-UniRule"/>
</dbReference>
<dbReference type="InterPro" id="IPR004396">
    <property type="entry name" value="ATPase_YchF/OLA1"/>
</dbReference>
<dbReference type="Gene3D" id="1.10.150.300">
    <property type="entry name" value="TGS-like domain"/>
    <property type="match status" value="1"/>
</dbReference>
<dbReference type="EMBL" id="HBKN01016712">
    <property type="protein sequence ID" value="CAE2295394.1"/>
    <property type="molecule type" value="Transcribed_RNA"/>
</dbReference>
<dbReference type="PIRSF" id="PIRSF006641">
    <property type="entry name" value="CHP00092"/>
    <property type="match status" value="1"/>
</dbReference>
<evidence type="ECO:0000259" key="6">
    <source>
        <dbReference type="PROSITE" id="PS51880"/>
    </source>
</evidence>
<keyword evidence="3 4" id="KW-0067">ATP-binding</keyword>
<dbReference type="PROSITE" id="PS51710">
    <property type="entry name" value="G_OBG"/>
    <property type="match status" value="1"/>
</dbReference>
<evidence type="ECO:0000256" key="1">
    <source>
        <dbReference type="ARBA" id="ARBA00004229"/>
    </source>
</evidence>
<dbReference type="GO" id="GO:0009507">
    <property type="term" value="C:chloroplast"/>
    <property type="evidence" value="ECO:0007669"/>
    <property type="project" value="UniProtKB-SubCell"/>
</dbReference>
<reference evidence="8" key="1">
    <citation type="submission" date="2021-01" db="EMBL/GenBank/DDBJ databases">
        <authorList>
            <person name="Corre E."/>
            <person name="Pelletier E."/>
            <person name="Niang G."/>
            <person name="Scheremetjew M."/>
            <person name="Finn R."/>
            <person name="Kale V."/>
            <person name="Holt S."/>
            <person name="Cochrane G."/>
            <person name="Meng A."/>
            <person name="Brown T."/>
            <person name="Cohen L."/>
        </authorList>
    </citation>
    <scope>NUCLEOTIDE SEQUENCE</scope>
    <source>
        <strain evidence="8">CCMP 2712</strain>
    </source>
</reference>
<dbReference type="EMBL" id="HBKN01016699">
    <property type="protein sequence ID" value="CAE2295369.1"/>
    <property type="molecule type" value="Transcribed_RNA"/>
</dbReference>
<dbReference type="InterPro" id="IPR012676">
    <property type="entry name" value="TGS-like"/>
</dbReference>
<sequence length="413" mass="46406">MVKDFDSIVMPPKKEETTERLGAWALGRFSNRLKVGIVGLPNVGKSTLYNTLTKCAIPAENFPFCTIDPNETRVNVPDERFDWLVKTYTPKSIVHPWLEICDIAGLVKGAAQGAGLGNAFLSHIRAVDGIMHVLRAFEDPDIVHVEDKVDPIRDIEIITAELREKDKEFVERKLADLMKDKAKANSNAATKKEWQAEVDTANKVLQWLAEGKEVRLGVGVGDADYWTTKDIQFLNDWMLLTAKPALFLVNLSEEDYKRKKNKFLKPIHDWVQSHGGGTIIPYSGELEAKLQDMSEEEAAAYSKENEVPSALPKIIKTAFAMVHLIYFFTAGPDEVKGWVLRKGYKAPQAAGTIHTDFEKGFICAEVMSFEDLKDAGSESKVKERGRYRQEGKNYTVQDGDVIFFKFNVTTKGK</sequence>
<feature type="domain" description="TGS" evidence="6">
    <location>
        <begin position="323"/>
        <end position="406"/>
    </location>
</feature>
<evidence type="ECO:0000313" key="18">
    <source>
        <dbReference type="EMBL" id="CAE2295394.1"/>
    </source>
</evidence>
<comment type="function">
    <text evidence="4">Hydrolyzes ATP, and can also hydrolyze GTP with lower efficiency. Has lower affinity for GTP.</text>
</comment>
<evidence type="ECO:0000259" key="5">
    <source>
        <dbReference type="PROSITE" id="PS51710"/>
    </source>
</evidence>